<dbReference type="Pfam" id="PF10544">
    <property type="entry name" value="T5orf172"/>
    <property type="match status" value="1"/>
</dbReference>
<feature type="region of interest" description="Disordered" evidence="1">
    <location>
        <begin position="101"/>
        <end position="124"/>
    </location>
</feature>
<accession>A0A4R4P698</accession>
<dbReference type="AlphaFoldDB" id="A0A4R4P698"/>
<protein>
    <submittedName>
        <fullName evidence="3">GIY-YIG nuclease family protein</fullName>
    </submittedName>
</protein>
<evidence type="ECO:0000313" key="3">
    <source>
        <dbReference type="EMBL" id="TDC17254.1"/>
    </source>
</evidence>
<name>A0A4R4P698_9ACTN</name>
<evidence type="ECO:0000313" key="4">
    <source>
        <dbReference type="Proteomes" id="UP000295431"/>
    </source>
</evidence>
<sequence>MRSGWAACRCLDHHGRRQTGLPSTTAPPRARDPIPPTQPRPDPHDSVGGTHGFRRLGRQPATGALDRVQHGRRPLRRDLRATRACAKCATLRLSAAARHIGAQADRPGGRRGCRSSSDANAPTPVPNCASDLDCRVHLWFKGRTAERRRGQETVRPTTQVHQERIQPHLPTPTSLKETALTSHTVGFVYVLSNGAMPGIVKVGMTTKLSEDRAKQLQETGVPLPFDVEFRCATSHPRAVEAEAHARLAYCRVAPNREFFKCPPSLAIEAVKAALLETSSLPAWNVDHQHYVKRGDRIAVTMKADDLFVVLSYPSLFAQQAEPIDFWQAHSDGDLLELMGADDPGHVAGFSDDDPGGEADPVPFLDRAGTTPNGAINGRERLMSGERLLWLRSAPDGQFCASAMFEMHSHCQAISRTWDVKLTPDGFPLLLNIPTFEELPPSFVRTVRAAMQMGIPRNWAPRNPDPADGWATVANDPQPPEYWLTQLEPPKRHRRSQK</sequence>
<organism evidence="3 4">
    <name type="scientific">Actinomadura bangladeshensis</name>
    <dbReference type="NCBI Taxonomy" id="453573"/>
    <lineage>
        <taxon>Bacteria</taxon>
        <taxon>Bacillati</taxon>
        <taxon>Actinomycetota</taxon>
        <taxon>Actinomycetes</taxon>
        <taxon>Streptosporangiales</taxon>
        <taxon>Thermomonosporaceae</taxon>
        <taxon>Actinomadura</taxon>
    </lineage>
</organism>
<dbReference type="SMART" id="SM00974">
    <property type="entry name" value="T5orf172"/>
    <property type="match status" value="1"/>
</dbReference>
<feature type="region of interest" description="Disordered" evidence="1">
    <location>
        <begin position="457"/>
        <end position="497"/>
    </location>
</feature>
<proteinExistence type="predicted"/>
<reference evidence="3 4" key="1">
    <citation type="submission" date="2019-03" db="EMBL/GenBank/DDBJ databases">
        <title>Draft genome sequences of novel Actinobacteria.</title>
        <authorList>
            <person name="Sahin N."/>
            <person name="Ay H."/>
            <person name="Saygin H."/>
        </authorList>
    </citation>
    <scope>NUCLEOTIDE SEQUENCE [LARGE SCALE GENOMIC DNA]</scope>
    <source>
        <strain evidence="3 4">DSM 45347</strain>
    </source>
</reference>
<comment type="caution">
    <text evidence="3">The sequence shown here is derived from an EMBL/GenBank/DDBJ whole genome shotgun (WGS) entry which is preliminary data.</text>
</comment>
<dbReference type="OrthoDB" id="8265034at2"/>
<feature type="domain" description="Bacteriophage T5 Orf172 DNA-binding" evidence="2">
    <location>
        <begin position="194"/>
        <end position="273"/>
    </location>
</feature>
<evidence type="ECO:0000259" key="2">
    <source>
        <dbReference type="SMART" id="SM00974"/>
    </source>
</evidence>
<dbReference type="InterPro" id="IPR018306">
    <property type="entry name" value="Phage_T5_Orf172_DNA-bd"/>
</dbReference>
<gene>
    <name evidence="3" type="ORF">E1284_09900</name>
</gene>
<dbReference type="Proteomes" id="UP000295431">
    <property type="component" value="Unassembled WGS sequence"/>
</dbReference>
<feature type="region of interest" description="Disordered" evidence="1">
    <location>
        <begin position="15"/>
        <end position="75"/>
    </location>
</feature>
<keyword evidence="4" id="KW-1185">Reference proteome</keyword>
<dbReference type="EMBL" id="SMJW01000036">
    <property type="protein sequence ID" value="TDC17254.1"/>
    <property type="molecule type" value="Genomic_DNA"/>
</dbReference>
<evidence type="ECO:0000256" key="1">
    <source>
        <dbReference type="SAM" id="MobiDB-lite"/>
    </source>
</evidence>